<name>A0A7K1KZQ3_9ACTN</name>
<keyword evidence="2" id="KW-0812">Transmembrane</keyword>
<keyword evidence="2" id="KW-0472">Membrane</keyword>
<keyword evidence="2" id="KW-1133">Transmembrane helix</keyword>
<comment type="caution">
    <text evidence="3">The sequence shown here is derived from an EMBL/GenBank/DDBJ whole genome shotgun (WGS) entry which is preliminary data.</text>
</comment>
<accession>A0A7K1KZQ3</accession>
<evidence type="ECO:0000256" key="1">
    <source>
        <dbReference type="SAM" id="MobiDB-lite"/>
    </source>
</evidence>
<proteinExistence type="predicted"/>
<evidence type="ECO:0000313" key="4">
    <source>
        <dbReference type="Proteomes" id="UP000432015"/>
    </source>
</evidence>
<dbReference type="EMBL" id="WOFH01000004">
    <property type="protein sequence ID" value="MUN37609.1"/>
    <property type="molecule type" value="Genomic_DNA"/>
</dbReference>
<dbReference type="GO" id="GO:0016020">
    <property type="term" value="C:membrane"/>
    <property type="evidence" value="ECO:0007669"/>
    <property type="project" value="InterPro"/>
</dbReference>
<feature type="transmembrane region" description="Helical" evidence="2">
    <location>
        <begin position="76"/>
        <end position="101"/>
    </location>
</feature>
<dbReference type="NCBIfam" id="NF008528">
    <property type="entry name" value="PRK11463.1-2"/>
    <property type="match status" value="1"/>
</dbReference>
<evidence type="ECO:0000256" key="2">
    <source>
        <dbReference type="SAM" id="Phobius"/>
    </source>
</evidence>
<feature type="transmembrane region" description="Helical" evidence="2">
    <location>
        <begin position="27"/>
        <end position="47"/>
    </location>
</feature>
<sequence>MLLVLVLAFLLLPVVEIYVIIQVGQEIGAAPTIALLVAETLLGGWIVRREGRRAWRVLQETFGRGVMPDRELADAALVMIGGVLLLTPGFVTDVLGLAFVLPFTRPLVRRGLVRFAERRVRRMEARAAAYPPGIGGIGGLGDLRGGPFGPSRDGGREAGPEPSGPVVRGEVVHDEPADSAEGGGSPSRT</sequence>
<dbReference type="RefSeq" id="WP_156216712.1">
    <property type="nucleotide sequence ID" value="NZ_WOFH01000004.1"/>
</dbReference>
<dbReference type="Proteomes" id="UP000432015">
    <property type="component" value="Unassembled WGS sequence"/>
</dbReference>
<dbReference type="PANTHER" id="PTHR35335">
    <property type="entry name" value="UPF0716 PROTEIN FXSA"/>
    <property type="match status" value="1"/>
</dbReference>
<organism evidence="3 4">
    <name type="scientific">Actinomadura litoris</name>
    <dbReference type="NCBI Taxonomy" id="2678616"/>
    <lineage>
        <taxon>Bacteria</taxon>
        <taxon>Bacillati</taxon>
        <taxon>Actinomycetota</taxon>
        <taxon>Actinomycetes</taxon>
        <taxon>Streptosporangiales</taxon>
        <taxon>Thermomonosporaceae</taxon>
        <taxon>Actinomadura</taxon>
    </lineage>
</organism>
<dbReference type="AlphaFoldDB" id="A0A7K1KZQ3"/>
<protein>
    <submittedName>
        <fullName evidence="3">FxsA family protein</fullName>
    </submittedName>
</protein>
<reference evidence="3 4" key="1">
    <citation type="submission" date="2019-11" db="EMBL/GenBank/DDBJ databases">
        <authorList>
            <person name="Cao P."/>
        </authorList>
    </citation>
    <scope>NUCLEOTIDE SEQUENCE [LARGE SCALE GENOMIC DNA]</scope>
    <source>
        <strain evidence="3 4">NEAU-AAG5</strain>
    </source>
</reference>
<evidence type="ECO:0000313" key="3">
    <source>
        <dbReference type="EMBL" id="MUN37609.1"/>
    </source>
</evidence>
<dbReference type="Pfam" id="PF04186">
    <property type="entry name" value="FxsA"/>
    <property type="match status" value="1"/>
</dbReference>
<gene>
    <name evidence="3" type="ORF">GNZ18_13475</name>
</gene>
<dbReference type="InterPro" id="IPR007313">
    <property type="entry name" value="FxsA"/>
</dbReference>
<keyword evidence="4" id="KW-1185">Reference proteome</keyword>
<feature type="region of interest" description="Disordered" evidence="1">
    <location>
        <begin position="141"/>
        <end position="189"/>
    </location>
</feature>
<dbReference type="PANTHER" id="PTHR35335:SF1">
    <property type="entry name" value="UPF0716 PROTEIN FXSA"/>
    <property type="match status" value="1"/>
</dbReference>